<keyword evidence="3" id="KW-1003">Cell membrane</keyword>
<comment type="subcellular location">
    <subcellularLocation>
        <location evidence="1 7">Cell membrane</location>
        <topology evidence="1 7">Multi-pass membrane protein</topology>
    </subcellularLocation>
</comment>
<dbReference type="PROSITE" id="PS50928">
    <property type="entry name" value="ABC_TM1"/>
    <property type="match status" value="1"/>
</dbReference>
<evidence type="ECO:0000313" key="9">
    <source>
        <dbReference type="EMBL" id="MFD1440048.1"/>
    </source>
</evidence>
<evidence type="ECO:0000313" key="10">
    <source>
        <dbReference type="Proteomes" id="UP001597212"/>
    </source>
</evidence>
<dbReference type="PANTHER" id="PTHR43744:SF3">
    <property type="entry name" value="LACTOSE TRANSPORT SYSTEM PERMEASE PROTEIN LACG"/>
    <property type="match status" value="1"/>
</dbReference>
<evidence type="ECO:0000256" key="3">
    <source>
        <dbReference type="ARBA" id="ARBA00022475"/>
    </source>
</evidence>
<evidence type="ECO:0000256" key="4">
    <source>
        <dbReference type="ARBA" id="ARBA00022692"/>
    </source>
</evidence>
<evidence type="ECO:0000256" key="7">
    <source>
        <dbReference type="RuleBase" id="RU363032"/>
    </source>
</evidence>
<gene>
    <name evidence="9" type="ORF">ACFQ5K_01400</name>
</gene>
<feature type="transmembrane region" description="Helical" evidence="7">
    <location>
        <begin position="151"/>
        <end position="176"/>
    </location>
</feature>
<keyword evidence="5 7" id="KW-1133">Transmembrane helix</keyword>
<feature type="transmembrane region" description="Helical" evidence="7">
    <location>
        <begin position="28"/>
        <end position="49"/>
    </location>
</feature>
<feature type="transmembrane region" description="Helical" evidence="7">
    <location>
        <begin position="197"/>
        <end position="219"/>
    </location>
</feature>
<dbReference type="Pfam" id="PF00528">
    <property type="entry name" value="BPD_transp_1"/>
    <property type="match status" value="1"/>
</dbReference>
<keyword evidence="6 7" id="KW-0472">Membrane</keyword>
<dbReference type="InterPro" id="IPR035906">
    <property type="entry name" value="MetI-like_sf"/>
</dbReference>
<comment type="similarity">
    <text evidence="7">Belongs to the binding-protein-dependent transport system permease family.</text>
</comment>
<dbReference type="EMBL" id="JBHTOK010000008">
    <property type="protein sequence ID" value="MFD1440048.1"/>
    <property type="molecule type" value="Genomic_DNA"/>
</dbReference>
<proteinExistence type="inferred from homology"/>
<evidence type="ECO:0000256" key="6">
    <source>
        <dbReference type="ARBA" id="ARBA00023136"/>
    </source>
</evidence>
<organism evidence="9 10">
    <name type="scientific">Lacticaseibacillus hegangensis</name>
    <dbReference type="NCBI Taxonomy" id="2486010"/>
    <lineage>
        <taxon>Bacteria</taxon>
        <taxon>Bacillati</taxon>
        <taxon>Bacillota</taxon>
        <taxon>Bacilli</taxon>
        <taxon>Lactobacillales</taxon>
        <taxon>Lactobacillaceae</taxon>
        <taxon>Lacticaseibacillus</taxon>
    </lineage>
</organism>
<keyword evidence="2 7" id="KW-0813">Transport</keyword>
<feature type="domain" description="ABC transmembrane type-1" evidence="8">
    <location>
        <begin position="87"/>
        <end position="275"/>
    </location>
</feature>
<reference evidence="10" key="1">
    <citation type="journal article" date="2019" name="Int. J. Syst. Evol. Microbiol.">
        <title>The Global Catalogue of Microorganisms (GCM) 10K type strain sequencing project: providing services to taxonomists for standard genome sequencing and annotation.</title>
        <authorList>
            <consortium name="The Broad Institute Genomics Platform"/>
            <consortium name="The Broad Institute Genome Sequencing Center for Infectious Disease"/>
            <person name="Wu L."/>
            <person name="Ma J."/>
        </authorList>
    </citation>
    <scope>NUCLEOTIDE SEQUENCE [LARGE SCALE GENOMIC DNA]</scope>
    <source>
        <strain evidence="10">CCM 8912</strain>
    </source>
</reference>
<dbReference type="Gene3D" id="1.10.3720.10">
    <property type="entry name" value="MetI-like"/>
    <property type="match status" value="1"/>
</dbReference>
<dbReference type="RefSeq" id="WP_225419338.1">
    <property type="nucleotide sequence ID" value="NZ_JBHTOK010000008.1"/>
</dbReference>
<feature type="transmembrane region" description="Helical" evidence="7">
    <location>
        <begin position="254"/>
        <end position="275"/>
    </location>
</feature>
<dbReference type="SUPFAM" id="SSF161098">
    <property type="entry name" value="MetI-like"/>
    <property type="match status" value="1"/>
</dbReference>
<dbReference type="PANTHER" id="PTHR43744">
    <property type="entry name" value="ABC TRANSPORTER PERMEASE PROTEIN MG189-RELATED-RELATED"/>
    <property type="match status" value="1"/>
</dbReference>
<dbReference type="InterPro" id="IPR000515">
    <property type="entry name" value="MetI-like"/>
</dbReference>
<comment type="caution">
    <text evidence="9">The sequence shown here is derived from an EMBL/GenBank/DDBJ whole genome shotgun (WGS) entry which is preliminary data.</text>
</comment>
<sequence>MQSSQVKRISSRHSYLVKGKRMSTGSIVLNYAVMIIVALISVFPFLWILSASFKNNENMSSIALITKHMTMVNYSGLLKFIHFDKYLFNSIVITLGGILIDIIFSSMAAYPLAKMKFKGRGFISGLLLSTMILPASASLIVNYITISRLGLLNTFAGIILPGSVSAFSIILLRQAYLAVPDALYEAARIDGASELRIWWSVMLPSVMPTITTVGIMDFINKWNAFLWPTIVAQPSHYPIATALQSLNGQFTYKFGYIASSTILSIIPVVIVFMMFQKNYLQSISGAVK</sequence>
<evidence type="ECO:0000256" key="2">
    <source>
        <dbReference type="ARBA" id="ARBA00022448"/>
    </source>
</evidence>
<keyword evidence="4 7" id="KW-0812">Transmembrane</keyword>
<feature type="transmembrane region" description="Helical" evidence="7">
    <location>
        <begin position="86"/>
        <end position="110"/>
    </location>
</feature>
<name>A0ABW4CVD0_9LACO</name>
<keyword evidence="10" id="KW-1185">Reference proteome</keyword>
<evidence type="ECO:0000259" key="8">
    <source>
        <dbReference type="PROSITE" id="PS50928"/>
    </source>
</evidence>
<dbReference type="CDD" id="cd06261">
    <property type="entry name" value="TM_PBP2"/>
    <property type="match status" value="1"/>
</dbReference>
<dbReference type="Proteomes" id="UP001597212">
    <property type="component" value="Unassembled WGS sequence"/>
</dbReference>
<feature type="transmembrane region" description="Helical" evidence="7">
    <location>
        <begin position="122"/>
        <end position="145"/>
    </location>
</feature>
<evidence type="ECO:0000256" key="1">
    <source>
        <dbReference type="ARBA" id="ARBA00004651"/>
    </source>
</evidence>
<evidence type="ECO:0000256" key="5">
    <source>
        <dbReference type="ARBA" id="ARBA00022989"/>
    </source>
</evidence>
<accession>A0ABW4CVD0</accession>
<protein>
    <submittedName>
        <fullName evidence="9">Carbohydrate ABC transporter permease</fullName>
    </submittedName>
</protein>